<dbReference type="InterPro" id="IPR019339">
    <property type="entry name" value="CIR_N_dom"/>
</dbReference>
<evidence type="ECO:0000313" key="5">
    <source>
        <dbReference type="WBParaSite" id="EN70_6679"/>
    </source>
</evidence>
<dbReference type="PANTHER" id="PTHR22093:SF0">
    <property type="entry name" value="LEUKOCYTE RECEPTOR CLUSTER MEMBER 1"/>
    <property type="match status" value="1"/>
</dbReference>
<evidence type="ECO:0000256" key="2">
    <source>
        <dbReference type="SAM" id="MobiDB-lite"/>
    </source>
</evidence>
<dbReference type="Proteomes" id="UP000095285">
    <property type="component" value="Unassembled WGS sequence"/>
</dbReference>
<name>A0A1I7VV96_LOALO</name>
<dbReference type="SMART" id="SM01083">
    <property type="entry name" value="Cir_N"/>
    <property type="match status" value="1"/>
</dbReference>
<dbReference type="WBParaSite" id="EN70_6679">
    <property type="protein sequence ID" value="EN70_6679"/>
    <property type="gene ID" value="EN70_6679"/>
</dbReference>
<evidence type="ECO:0000256" key="1">
    <source>
        <dbReference type="SAM" id="Coils"/>
    </source>
</evidence>
<reference evidence="5" key="2">
    <citation type="submission" date="2016-11" db="UniProtKB">
        <authorList>
            <consortium name="WormBaseParasite"/>
        </authorList>
    </citation>
    <scope>IDENTIFICATION</scope>
</reference>
<keyword evidence="1" id="KW-0175">Coiled coil</keyword>
<dbReference type="InterPro" id="IPR039875">
    <property type="entry name" value="LENG1-like"/>
</dbReference>
<feature type="coiled-coil region" evidence="1">
    <location>
        <begin position="66"/>
        <end position="100"/>
    </location>
</feature>
<dbReference type="PANTHER" id="PTHR22093">
    <property type="entry name" value="LEUKOCYTE RECEPTOR CLUSTER LRC MEMBER 1"/>
    <property type="match status" value="1"/>
</dbReference>
<dbReference type="AlphaFoldDB" id="A0A1I7VV96"/>
<sequence>MLVPLQHDLAIGSVKCFELCIEKAGRGRRIVAFGENDVNCVRYQIASFKFGSFLQKMNILPKKKWHVRTKENVARVRRDQKRAREEEARVAKRAQLAEQEYKINLLRQNAGTMETIYRGGGSGIDDNNAQFTNPSHINLFADLEAEYQKNFGIGNRDYELEKKKEQEEYEKKVGILQYLGQGSSELTKEKPWYEKVPTKKESELRKSENRASAVGMFSKRVGSPCGKVEKKQHKRRYRNKEICYKKRKKKSRLRDYGLVEISSGEEKSSNLEEVSKKQKLERLRQERLDREEKERKRLTNLLMPSESNKQQKERSVAKYNSQFNPALARQN</sequence>
<accession>A0A1I7VV96</accession>
<reference evidence="4" key="1">
    <citation type="submission" date="2012-04" db="EMBL/GenBank/DDBJ databases">
        <title>The Genome Sequence of Loa loa.</title>
        <authorList>
            <consortium name="The Broad Institute Genome Sequencing Platform"/>
            <consortium name="Broad Institute Genome Sequencing Center for Infectious Disease"/>
            <person name="Nutman T.B."/>
            <person name="Fink D.L."/>
            <person name="Russ C."/>
            <person name="Young S."/>
            <person name="Zeng Q."/>
            <person name="Gargeya S."/>
            <person name="Alvarado L."/>
            <person name="Berlin A."/>
            <person name="Chapman S.B."/>
            <person name="Chen Z."/>
            <person name="Freedman E."/>
            <person name="Gellesch M."/>
            <person name="Goldberg J."/>
            <person name="Griggs A."/>
            <person name="Gujja S."/>
            <person name="Heilman E.R."/>
            <person name="Heiman D."/>
            <person name="Howarth C."/>
            <person name="Mehta T."/>
            <person name="Neiman D."/>
            <person name="Pearson M."/>
            <person name="Roberts A."/>
            <person name="Saif S."/>
            <person name="Shea T."/>
            <person name="Shenoy N."/>
            <person name="Sisk P."/>
            <person name="Stolte C."/>
            <person name="Sykes S."/>
            <person name="White J."/>
            <person name="Yandava C."/>
            <person name="Haas B."/>
            <person name="Henn M.R."/>
            <person name="Nusbaum C."/>
            <person name="Birren B."/>
        </authorList>
    </citation>
    <scope>NUCLEOTIDE SEQUENCE [LARGE SCALE GENOMIC DNA]</scope>
</reference>
<dbReference type="STRING" id="7209.A0A1I7VV96"/>
<feature type="compositionally biased region" description="Basic and acidic residues" evidence="2">
    <location>
        <begin position="285"/>
        <end position="297"/>
    </location>
</feature>
<feature type="domain" description="CBF1-interacting co-repressor CIR N-terminal" evidence="3">
    <location>
        <begin position="64"/>
        <end position="100"/>
    </location>
</feature>
<keyword evidence="4" id="KW-1185">Reference proteome</keyword>
<organism evidence="4 5">
    <name type="scientific">Loa loa</name>
    <name type="common">Eye worm</name>
    <name type="synonym">Filaria loa</name>
    <dbReference type="NCBI Taxonomy" id="7209"/>
    <lineage>
        <taxon>Eukaryota</taxon>
        <taxon>Metazoa</taxon>
        <taxon>Ecdysozoa</taxon>
        <taxon>Nematoda</taxon>
        <taxon>Chromadorea</taxon>
        <taxon>Rhabditida</taxon>
        <taxon>Spirurina</taxon>
        <taxon>Spiruromorpha</taxon>
        <taxon>Filarioidea</taxon>
        <taxon>Onchocercidae</taxon>
        <taxon>Loa</taxon>
    </lineage>
</organism>
<feature type="region of interest" description="Disordered" evidence="2">
    <location>
        <begin position="285"/>
        <end position="331"/>
    </location>
</feature>
<protein>
    <submittedName>
        <fullName evidence="5">Cir_N domain-containing protein</fullName>
    </submittedName>
</protein>
<dbReference type="eggNOG" id="ENOG502RZ97">
    <property type="taxonomic scope" value="Eukaryota"/>
</dbReference>
<proteinExistence type="predicted"/>
<evidence type="ECO:0000313" key="4">
    <source>
        <dbReference type="Proteomes" id="UP000095285"/>
    </source>
</evidence>
<feature type="compositionally biased region" description="Polar residues" evidence="2">
    <location>
        <begin position="318"/>
        <end position="331"/>
    </location>
</feature>
<evidence type="ECO:0000259" key="3">
    <source>
        <dbReference type="SMART" id="SM01083"/>
    </source>
</evidence>